<comment type="similarity">
    <text evidence="2">Belongs to the aromatic amine dehydrogenase heavy chain family.</text>
</comment>
<proteinExistence type="inferred from homology"/>
<dbReference type="AlphaFoldDB" id="A0A270BWE1"/>
<feature type="chain" id="PRO_5013170845" evidence="9">
    <location>
        <begin position="30"/>
        <end position="399"/>
    </location>
</feature>
<gene>
    <name evidence="10" type="ORF">B9K05_01365</name>
</gene>
<evidence type="ECO:0000313" key="11">
    <source>
        <dbReference type="Proteomes" id="UP000216033"/>
    </source>
</evidence>
<dbReference type="InterPro" id="IPR015943">
    <property type="entry name" value="WD40/YVTN_repeat-like_dom_sf"/>
</dbReference>
<evidence type="ECO:0000256" key="8">
    <source>
        <dbReference type="PIRSR" id="PIRSR609451-50"/>
    </source>
</evidence>
<dbReference type="EMBL" id="NDFP01000001">
    <property type="protein sequence ID" value="PAL29323.1"/>
    <property type="molecule type" value="Genomic_DNA"/>
</dbReference>
<keyword evidence="3" id="KW-0813">Transport</keyword>
<dbReference type="STRING" id="1231343.Absy_027_128"/>
<dbReference type="InterPro" id="IPR011044">
    <property type="entry name" value="Quino_amine_DH_bsu"/>
</dbReference>
<evidence type="ECO:0000256" key="4">
    <source>
        <dbReference type="ARBA" id="ARBA00022729"/>
    </source>
</evidence>
<evidence type="ECO:0000256" key="6">
    <source>
        <dbReference type="ARBA" id="ARBA00022982"/>
    </source>
</evidence>
<evidence type="ECO:0000256" key="1">
    <source>
        <dbReference type="ARBA" id="ARBA00004418"/>
    </source>
</evidence>
<evidence type="ECO:0000313" key="10">
    <source>
        <dbReference type="EMBL" id="PAL29323.1"/>
    </source>
</evidence>
<keyword evidence="7" id="KW-0560">Oxidoreductase</keyword>
<accession>A0A270BWE1</accession>
<dbReference type="Pfam" id="PF06433">
    <property type="entry name" value="Me-amine-dh_H"/>
    <property type="match status" value="1"/>
</dbReference>
<evidence type="ECO:0000256" key="3">
    <source>
        <dbReference type="ARBA" id="ARBA00022448"/>
    </source>
</evidence>
<dbReference type="RefSeq" id="WP_048854691.1">
    <property type="nucleotide sequence ID" value="NZ_BAMZ01000027.1"/>
</dbReference>
<feature type="signal peptide" evidence="9">
    <location>
        <begin position="1"/>
        <end position="29"/>
    </location>
</feature>
<sequence length="399" mass="43194">MFFHNSCRSFALSLLGGVAMVSLGGSALAADPVLQTEQSDVVTLKPYTPHTILVMDSAGTHAKDGRVYVVDADRGALLGMVQAAYNPNVTMVPDASRFYVGETTWAHGNRGARYDLLAEYDARTLKLTSDEELPARALITPKRNSLTLNVGATRAYVYQMSPSNGVEVVDTHAHKVTQSVDLPGCALTYPWGTSGFSSLCADGTLANVSLSEDGKASMTHSAVFFAPDKDAVFENSPSVAKTGEAYFLSYTGNIYPAHLGANATVEAPWSLQVGAGMKPASDASAPFEVTWRPGGIQLIALHQSDHELYVLMHRGTFWTHKEDGTEVWVYDAQTHKRLRRIPLKKTSNMVGVTQDDHPLMFTTDTDGDLFIYDAQTGHLLRTVKKLGTSVTFTIAPGEE</sequence>
<dbReference type="PANTHER" id="PTHR47197:SF3">
    <property type="entry name" value="DIHYDRO-HEME D1 DEHYDROGENASE"/>
    <property type="match status" value="1"/>
</dbReference>
<feature type="disulfide bond" evidence="8">
    <location>
        <begin position="185"/>
        <end position="200"/>
    </location>
</feature>
<dbReference type="PANTHER" id="PTHR47197">
    <property type="entry name" value="PROTEIN NIRF"/>
    <property type="match status" value="1"/>
</dbReference>
<dbReference type="SUPFAM" id="SSF50969">
    <property type="entry name" value="YVTN repeat-like/Quinoprotein amine dehydrogenase"/>
    <property type="match status" value="1"/>
</dbReference>
<reference evidence="10 11" key="1">
    <citation type="submission" date="2017-04" db="EMBL/GenBank/DDBJ databases">
        <title>Kefir bacterial isolates.</title>
        <authorList>
            <person name="Kim Y."/>
            <person name="Blasche S."/>
            <person name="Patil K.R."/>
        </authorList>
    </citation>
    <scope>NUCLEOTIDE SEQUENCE [LARGE SCALE GENOMIC DNA]</scope>
    <source>
        <strain evidence="10 11">KR-2</strain>
    </source>
</reference>
<evidence type="ECO:0000256" key="5">
    <source>
        <dbReference type="ARBA" id="ARBA00022764"/>
    </source>
</evidence>
<dbReference type="GO" id="GO:0042597">
    <property type="term" value="C:periplasmic space"/>
    <property type="evidence" value="ECO:0007669"/>
    <property type="project" value="UniProtKB-SubCell"/>
</dbReference>
<dbReference type="InterPro" id="IPR009451">
    <property type="entry name" value="Metamine_DH_Hvc"/>
</dbReference>
<keyword evidence="11" id="KW-1185">Reference proteome</keyword>
<keyword evidence="5" id="KW-0574">Periplasm</keyword>
<evidence type="ECO:0000256" key="7">
    <source>
        <dbReference type="ARBA" id="ARBA00023002"/>
    </source>
</evidence>
<name>A0A270BWE1_9PROT</name>
<keyword evidence="8" id="KW-1015">Disulfide bond</keyword>
<dbReference type="OrthoDB" id="7209000at2"/>
<dbReference type="InterPro" id="IPR051200">
    <property type="entry name" value="Host-pathogen_enzymatic-act"/>
</dbReference>
<evidence type="ECO:0000256" key="2">
    <source>
        <dbReference type="ARBA" id="ARBA00010548"/>
    </source>
</evidence>
<dbReference type="GO" id="GO:0030058">
    <property type="term" value="F:aliphatic amine dehydrogenase activity"/>
    <property type="evidence" value="ECO:0007669"/>
    <property type="project" value="InterPro"/>
</dbReference>
<keyword evidence="4 9" id="KW-0732">Signal</keyword>
<comment type="caution">
    <text evidence="10">The sequence shown here is derived from an EMBL/GenBank/DDBJ whole genome shotgun (WGS) entry which is preliminary data.</text>
</comment>
<evidence type="ECO:0000256" key="9">
    <source>
        <dbReference type="SAM" id="SignalP"/>
    </source>
</evidence>
<comment type="subcellular location">
    <subcellularLocation>
        <location evidence="1">Periplasm</location>
    </subcellularLocation>
</comment>
<protein>
    <submittedName>
        <fullName evidence="10">Amine dehydrogenase</fullName>
    </submittedName>
</protein>
<dbReference type="Proteomes" id="UP000216033">
    <property type="component" value="Unassembled WGS sequence"/>
</dbReference>
<dbReference type="GeneID" id="98303344"/>
<keyword evidence="6" id="KW-0249">Electron transport</keyword>
<dbReference type="Gene3D" id="2.130.10.10">
    <property type="entry name" value="YVTN repeat-like/Quinoprotein amine dehydrogenase"/>
    <property type="match status" value="1"/>
</dbReference>
<organism evidence="10 11">
    <name type="scientific">Acetobacter syzygii</name>
    <dbReference type="NCBI Taxonomy" id="146476"/>
    <lineage>
        <taxon>Bacteria</taxon>
        <taxon>Pseudomonadati</taxon>
        <taxon>Pseudomonadota</taxon>
        <taxon>Alphaproteobacteria</taxon>
        <taxon>Acetobacterales</taxon>
        <taxon>Acetobacteraceae</taxon>
        <taxon>Acetobacter</taxon>
    </lineage>
</organism>